<dbReference type="OrthoDB" id="6628586at2759"/>
<evidence type="ECO:0000313" key="4">
    <source>
        <dbReference type="Proteomes" id="UP000475862"/>
    </source>
</evidence>
<feature type="region of interest" description="Disordered" evidence="1">
    <location>
        <begin position="64"/>
        <end position="83"/>
    </location>
</feature>
<accession>A0A6G0T4G0</accession>
<dbReference type="PANTHER" id="PTHR10773:SF19">
    <property type="match status" value="1"/>
</dbReference>
<sequence length="561" mass="64381">MNSRSRKILLAALQIPVLDHVVPNEFSSNFRNLEYATLSPIPPSFPDSNDVFTQIMEQKSGPIFVDSESTSDESRDTTEWLPPNNNKSIISSSVFDDFNKPSCSRIVLNETDFSISNVVSDRIMLENNTMIDSISLINESNINSEVEEALEVGTEALRLPRKTNIRELKKKEKAKGIGKKVQVNPCAIKKCQNKCKNKFSEEDREKLFTEFWSSGDPVRQKDYLLRCVKTIDIKIKRVDGNSRRNISKKYSFTYKNERKIVCLQFILSTLNISKKFLYYTVNNASPDQILSKLDNRGKHVPTNKKSEDTLKAIDEFIQKLPAVKSHYCRASSSRKYLPTDIENVDRLYKMYTSYCTSKKIEIEQKLKTIHEEEKNAVKEMFWYDQNLSKAKGNFICISFDLQKVLNTPQGQNMNLYYSRKYSMFNLTVYASGTQNAIAYLWGETNGGRGCNDIVTCIYKYLLSLDEKQLYKSVALYCDSCCGQNKNRAMIAMLYNTKFKFIEKVKITFLLPDHTYMPVDSVHATIECLTRNKTVWAPTTPLAIANIGNLSINMFSSSYIYS</sequence>
<dbReference type="Pfam" id="PF25273">
    <property type="entry name" value="DUF7869"/>
    <property type="match status" value="1"/>
</dbReference>
<dbReference type="AlphaFoldDB" id="A0A6G0T4G0"/>
<dbReference type="EMBL" id="VYZN01000058">
    <property type="protein sequence ID" value="KAE9525794.1"/>
    <property type="molecule type" value="Genomic_DNA"/>
</dbReference>
<evidence type="ECO:0000259" key="2">
    <source>
        <dbReference type="Pfam" id="PF25273"/>
    </source>
</evidence>
<name>A0A6G0T4G0_APHGL</name>
<keyword evidence="4" id="KW-1185">Reference proteome</keyword>
<comment type="caution">
    <text evidence="3">The sequence shown here is derived from an EMBL/GenBank/DDBJ whole genome shotgun (WGS) entry which is preliminary data.</text>
</comment>
<organism evidence="3 4">
    <name type="scientific">Aphis glycines</name>
    <name type="common">Soybean aphid</name>
    <dbReference type="NCBI Taxonomy" id="307491"/>
    <lineage>
        <taxon>Eukaryota</taxon>
        <taxon>Metazoa</taxon>
        <taxon>Ecdysozoa</taxon>
        <taxon>Arthropoda</taxon>
        <taxon>Hexapoda</taxon>
        <taxon>Insecta</taxon>
        <taxon>Pterygota</taxon>
        <taxon>Neoptera</taxon>
        <taxon>Paraneoptera</taxon>
        <taxon>Hemiptera</taxon>
        <taxon>Sternorrhyncha</taxon>
        <taxon>Aphidomorpha</taxon>
        <taxon>Aphidoidea</taxon>
        <taxon>Aphididae</taxon>
        <taxon>Aphidini</taxon>
        <taxon>Aphis</taxon>
        <taxon>Aphis</taxon>
    </lineage>
</organism>
<dbReference type="PANTHER" id="PTHR10773">
    <property type="entry name" value="DNA-DIRECTED RNA POLYMERASES I, II, AND III SUBUNIT RPABC2"/>
    <property type="match status" value="1"/>
</dbReference>
<gene>
    <name evidence="3" type="ORF">AGLY_014020</name>
</gene>
<dbReference type="InterPro" id="IPR057191">
    <property type="entry name" value="DUF7869"/>
</dbReference>
<dbReference type="Proteomes" id="UP000475862">
    <property type="component" value="Unassembled WGS sequence"/>
</dbReference>
<protein>
    <recommendedName>
        <fullName evidence="2">DUF7869 domain-containing protein</fullName>
    </recommendedName>
</protein>
<evidence type="ECO:0000313" key="3">
    <source>
        <dbReference type="EMBL" id="KAE9525794.1"/>
    </source>
</evidence>
<feature type="domain" description="DUF7869" evidence="2">
    <location>
        <begin position="432"/>
        <end position="532"/>
    </location>
</feature>
<evidence type="ECO:0000256" key="1">
    <source>
        <dbReference type="SAM" id="MobiDB-lite"/>
    </source>
</evidence>
<reference evidence="3 4" key="1">
    <citation type="submission" date="2019-08" db="EMBL/GenBank/DDBJ databases">
        <title>The genome of the soybean aphid Biotype 1, its phylome, world population structure and adaptation to the North American continent.</title>
        <authorList>
            <person name="Giordano R."/>
            <person name="Donthu R.K."/>
            <person name="Hernandez A.G."/>
            <person name="Wright C.L."/>
            <person name="Zimin A.V."/>
        </authorList>
    </citation>
    <scope>NUCLEOTIDE SEQUENCE [LARGE SCALE GENOMIC DNA]</scope>
    <source>
        <tissue evidence="3">Whole aphids</tissue>
    </source>
</reference>
<proteinExistence type="predicted"/>